<evidence type="ECO:0000313" key="2">
    <source>
        <dbReference type="EMBL" id="KAJ5396506.1"/>
    </source>
</evidence>
<evidence type="ECO:0000313" key="3">
    <source>
        <dbReference type="Proteomes" id="UP001147747"/>
    </source>
</evidence>
<protein>
    <submittedName>
        <fullName evidence="2">Uncharacterized protein</fullName>
    </submittedName>
</protein>
<feature type="region of interest" description="Disordered" evidence="1">
    <location>
        <begin position="364"/>
        <end position="394"/>
    </location>
</feature>
<dbReference type="RefSeq" id="XP_056488558.1">
    <property type="nucleotide sequence ID" value="XM_056629256.1"/>
</dbReference>
<dbReference type="OrthoDB" id="5398572at2759"/>
<proteinExistence type="predicted"/>
<feature type="region of interest" description="Disordered" evidence="1">
    <location>
        <begin position="28"/>
        <end position="67"/>
    </location>
</feature>
<dbReference type="GeneID" id="81368236"/>
<keyword evidence="3" id="KW-1185">Reference proteome</keyword>
<evidence type="ECO:0000256" key="1">
    <source>
        <dbReference type="SAM" id="MobiDB-lite"/>
    </source>
</evidence>
<comment type="caution">
    <text evidence="2">The sequence shown here is derived from an EMBL/GenBank/DDBJ whole genome shotgun (WGS) entry which is preliminary data.</text>
</comment>
<organism evidence="2 3">
    <name type="scientific">Penicillium cosmopolitanum</name>
    <dbReference type="NCBI Taxonomy" id="1131564"/>
    <lineage>
        <taxon>Eukaryota</taxon>
        <taxon>Fungi</taxon>
        <taxon>Dikarya</taxon>
        <taxon>Ascomycota</taxon>
        <taxon>Pezizomycotina</taxon>
        <taxon>Eurotiomycetes</taxon>
        <taxon>Eurotiomycetidae</taxon>
        <taxon>Eurotiales</taxon>
        <taxon>Aspergillaceae</taxon>
        <taxon>Penicillium</taxon>
    </lineage>
</organism>
<gene>
    <name evidence="2" type="ORF">N7509_004619</name>
</gene>
<dbReference type="EMBL" id="JAPZBU010000006">
    <property type="protein sequence ID" value="KAJ5396506.1"/>
    <property type="molecule type" value="Genomic_DNA"/>
</dbReference>
<feature type="compositionally biased region" description="Polar residues" evidence="1">
    <location>
        <begin position="38"/>
        <end position="60"/>
    </location>
</feature>
<accession>A0A9W9W114</accession>
<reference evidence="2" key="2">
    <citation type="journal article" date="2023" name="IMA Fungus">
        <title>Comparative genomic study of the Penicillium genus elucidates a diverse pangenome and 15 lateral gene transfer events.</title>
        <authorList>
            <person name="Petersen C."/>
            <person name="Sorensen T."/>
            <person name="Nielsen M.R."/>
            <person name="Sondergaard T.E."/>
            <person name="Sorensen J.L."/>
            <person name="Fitzpatrick D.A."/>
            <person name="Frisvad J.C."/>
            <person name="Nielsen K.L."/>
        </authorList>
    </citation>
    <scope>NUCLEOTIDE SEQUENCE</scope>
    <source>
        <strain evidence="2">IBT 29677</strain>
    </source>
</reference>
<dbReference type="AlphaFoldDB" id="A0A9W9W114"/>
<name>A0A9W9W114_9EURO</name>
<sequence length="394" mass="43723">MIDLQDGIRLLERELAVPTVSLSTVAENSPAKAHRKSNFASGTSIVPESPEGNISGTTFLPQEDSDPEDADLEPIIMIDELPGLQEASDRLLSLLKTNAPDARPVVDAAKKLANPRNTENKRLKPAIRKLLSQMKPFGSERFIDVTEAQELIPIVQPKGAARPWSPSPALHRANCARLALDILLESTDSKSLSETIETLESQFPAPFLSRIVNGKESIPIGGSTAAGPTFEMALEIRTQFALVQLEKQEKRKGFDARSVLENVFYGDGYTSDTGSLRGFNLPGTFADENGRLPDRFQDRVSDRFSELDYSLHDDDGNPNIKGLKAGFWSRFLVCTARFVQSRDKELRRDLEFQPKLEDVKDYVEKMIEGGESAEEDELEKEQTPSRSTADRYSP</sequence>
<dbReference type="Proteomes" id="UP001147747">
    <property type="component" value="Unassembled WGS sequence"/>
</dbReference>
<reference evidence="2" key="1">
    <citation type="submission" date="2022-12" db="EMBL/GenBank/DDBJ databases">
        <authorList>
            <person name="Petersen C."/>
        </authorList>
    </citation>
    <scope>NUCLEOTIDE SEQUENCE</scope>
    <source>
        <strain evidence="2">IBT 29677</strain>
    </source>
</reference>